<dbReference type="SUPFAM" id="SSF51569">
    <property type="entry name" value="Aldolase"/>
    <property type="match status" value="1"/>
</dbReference>
<comment type="caution">
    <text evidence="10">The sequence shown here is derived from an EMBL/GenBank/DDBJ whole genome shotgun (WGS) entry which is preliminary data.</text>
</comment>
<evidence type="ECO:0000256" key="6">
    <source>
        <dbReference type="ARBA" id="ARBA00023141"/>
    </source>
</evidence>
<dbReference type="PIRSF" id="PIRSF001361">
    <property type="entry name" value="DAHP_synthase"/>
    <property type="match status" value="1"/>
</dbReference>
<keyword evidence="6 8" id="KW-0057">Aromatic amino acid biosynthesis</keyword>
<dbReference type="GO" id="GO:0003849">
    <property type="term" value="F:3-deoxy-7-phosphoheptulonate synthase activity"/>
    <property type="evidence" value="ECO:0007669"/>
    <property type="project" value="UniProtKB-EC"/>
</dbReference>
<dbReference type="RefSeq" id="WP_154434205.1">
    <property type="nucleotide sequence ID" value="NZ_VUNC01000002.1"/>
</dbReference>
<dbReference type="GO" id="GO:0005737">
    <property type="term" value="C:cytoplasm"/>
    <property type="evidence" value="ECO:0007669"/>
    <property type="project" value="TreeGrafter"/>
</dbReference>
<accession>A0A6N7XSE1</accession>
<dbReference type="GO" id="GO:0008652">
    <property type="term" value="P:amino acid biosynthetic process"/>
    <property type="evidence" value="ECO:0007669"/>
    <property type="project" value="UniProtKB-KW"/>
</dbReference>
<evidence type="ECO:0000256" key="1">
    <source>
        <dbReference type="ARBA" id="ARBA00003726"/>
    </source>
</evidence>
<evidence type="ECO:0000256" key="3">
    <source>
        <dbReference type="ARBA" id="ARBA00007985"/>
    </source>
</evidence>
<comment type="pathway">
    <text evidence="2 8">Metabolic intermediate biosynthesis; chorismate biosynthesis; chorismate from D-erythrose 4-phosphate and phosphoenolpyruvate: step 1/7.</text>
</comment>
<keyword evidence="5 8" id="KW-0808">Transferase</keyword>
<proteinExistence type="inferred from homology"/>
<keyword evidence="4 8" id="KW-0028">Amino-acid biosynthesis</keyword>
<dbReference type="InterPro" id="IPR006218">
    <property type="entry name" value="DAHP1/KDSA"/>
</dbReference>
<organism evidence="10 11">
    <name type="scientific">Olsenella porci</name>
    <dbReference type="NCBI Taxonomy" id="2652279"/>
    <lineage>
        <taxon>Bacteria</taxon>
        <taxon>Bacillati</taxon>
        <taxon>Actinomycetota</taxon>
        <taxon>Coriobacteriia</taxon>
        <taxon>Coriobacteriales</taxon>
        <taxon>Atopobiaceae</taxon>
        <taxon>Olsenella</taxon>
    </lineage>
</organism>
<dbReference type="Pfam" id="PF00793">
    <property type="entry name" value="DAHP_synth_1"/>
    <property type="match status" value="1"/>
</dbReference>
<feature type="domain" description="DAHP synthetase I/KDSA" evidence="9">
    <location>
        <begin position="40"/>
        <end position="336"/>
    </location>
</feature>
<dbReference type="Proteomes" id="UP000469325">
    <property type="component" value="Unassembled WGS sequence"/>
</dbReference>
<dbReference type="InterPro" id="IPR013785">
    <property type="entry name" value="Aldolase_TIM"/>
</dbReference>
<dbReference type="AlphaFoldDB" id="A0A6N7XSE1"/>
<dbReference type="EC" id="2.5.1.54" evidence="8"/>
<evidence type="ECO:0000256" key="4">
    <source>
        <dbReference type="ARBA" id="ARBA00022605"/>
    </source>
</evidence>
<dbReference type="GO" id="GO:0009423">
    <property type="term" value="P:chorismate biosynthetic process"/>
    <property type="evidence" value="ECO:0007669"/>
    <property type="project" value="UniProtKB-UniPathway"/>
</dbReference>
<evidence type="ECO:0000256" key="5">
    <source>
        <dbReference type="ARBA" id="ARBA00022679"/>
    </source>
</evidence>
<dbReference type="PANTHER" id="PTHR21225:SF12">
    <property type="entry name" value="PHOSPHO-2-DEHYDRO-3-DEOXYHEPTONATE ALDOLASE, TYROSINE-INHIBITED"/>
    <property type="match status" value="1"/>
</dbReference>
<gene>
    <name evidence="10" type="ORF">FYJ68_04050</name>
</gene>
<dbReference type="NCBIfam" id="NF009395">
    <property type="entry name" value="PRK12755.1"/>
    <property type="match status" value="1"/>
</dbReference>
<comment type="function">
    <text evidence="1 8">Stereospecific condensation of phosphoenolpyruvate (PEP) and D-erythrose-4-phosphate (E4P) giving rise to 3-deoxy-D-arabino-heptulosonate-7-phosphate (DAHP).</text>
</comment>
<comment type="similarity">
    <text evidence="3 8">Belongs to the class-I DAHP synthase family.</text>
</comment>
<dbReference type="NCBIfam" id="TIGR00034">
    <property type="entry name" value="aroFGH"/>
    <property type="match status" value="1"/>
</dbReference>
<evidence type="ECO:0000256" key="8">
    <source>
        <dbReference type="PIRNR" id="PIRNR001361"/>
    </source>
</evidence>
<dbReference type="EMBL" id="VUNC01000002">
    <property type="protein sequence ID" value="MST72281.1"/>
    <property type="molecule type" value="Genomic_DNA"/>
</dbReference>
<dbReference type="PANTHER" id="PTHR21225">
    <property type="entry name" value="PHOSPHO-2-DEHYDRO-3-DEOXYHEPTONATE ALDOLASE DAHP SYNTHETASE"/>
    <property type="match status" value="1"/>
</dbReference>
<evidence type="ECO:0000256" key="7">
    <source>
        <dbReference type="ARBA" id="ARBA00047508"/>
    </source>
</evidence>
<evidence type="ECO:0000256" key="2">
    <source>
        <dbReference type="ARBA" id="ARBA00004688"/>
    </source>
</evidence>
<dbReference type="GO" id="GO:0009073">
    <property type="term" value="P:aromatic amino acid family biosynthetic process"/>
    <property type="evidence" value="ECO:0007669"/>
    <property type="project" value="UniProtKB-KW"/>
</dbReference>
<protein>
    <recommendedName>
        <fullName evidence="8">Phospho-2-dehydro-3-deoxyheptonate aldolase</fullName>
        <ecNumber evidence="8">2.5.1.54</ecNumber>
    </recommendedName>
</protein>
<name>A0A6N7XSE1_9ACTN</name>
<comment type="catalytic activity">
    <reaction evidence="7 8">
        <text>D-erythrose 4-phosphate + phosphoenolpyruvate + H2O = 7-phospho-2-dehydro-3-deoxy-D-arabino-heptonate + phosphate</text>
        <dbReference type="Rhea" id="RHEA:14717"/>
        <dbReference type="ChEBI" id="CHEBI:15377"/>
        <dbReference type="ChEBI" id="CHEBI:16897"/>
        <dbReference type="ChEBI" id="CHEBI:43474"/>
        <dbReference type="ChEBI" id="CHEBI:58394"/>
        <dbReference type="ChEBI" id="CHEBI:58702"/>
        <dbReference type="EC" id="2.5.1.54"/>
    </reaction>
</comment>
<evidence type="ECO:0000313" key="10">
    <source>
        <dbReference type="EMBL" id="MST72281.1"/>
    </source>
</evidence>
<keyword evidence="11" id="KW-1185">Reference proteome</keyword>
<dbReference type="InterPro" id="IPR006219">
    <property type="entry name" value="DAHP_synth_1"/>
</dbReference>
<reference evidence="10 11" key="1">
    <citation type="submission" date="2019-08" db="EMBL/GenBank/DDBJ databases">
        <title>In-depth cultivation of the pig gut microbiome towards novel bacterial diversity and tailored functional studies.</title>
        <authorList>
            <person name="Wylensek D."/>
            <person name="Hitch T.C.A."/>
            <person name="Clavel T."/>
        </authorList>
    </citation>
    <scope>NUCLEOTIDE SEQUENCE [LARGE SCALE GENOMIC DNA]</scope>
    <source>
        <strain evidence="10 11">CA-Schmier-601-WT-1</strain>
    </source>
</reference>
<sequence length="344" mass="38681">MPEAMHFKRRLPIPQEIREAMPLPADLAARKPAFDEAVASIIRGESDRRLLVIGPCSADREDSVLDYVSRLARVQDEVRDKLVIVPRVYTNKPRTRGTGYKGLLHNPDPEGAPDLLEGVKAIRRMHLRVVEESGMFTADEMLYPSNHRYLIDLLSYVAVGARSVENQEHRLVASGVPIPVGMKNPTGGSTDVMLNSIYAAQAPQSFIYRNWEVETSGNPLAHAVLRGYIGPDGMNYPNYHYEYLERLAARYVTKKYENPAVIIDCNHDNSGKRPLEQIRIVDEVLDSVHRSPMIAGLFRGFMIESYIEDGRQEVGGGVYGKSITDPCLGWEKTERLIHSIAERL</sequence>
<evidence type="ECO:0000259" key="9">
    <source>
        <dbReference type="Pfam" id="PF00793"/>
    </source>
</evidence>
<dbReference type="Gene3D" id="3.20.20.70">
    <property type="entry name" value="Aldolase class I"/>
    <property type="match status" value="1"/>
</dbReference>
<evidence type="ECO:0000313" key="11">
    <source>
        <dbReference type="Proteomes" id="UP000469325"/>
    </source>
</evidence>
<dbReference type="UniPathway" id="UPA00053">
    <property type="reaction ID" value="UER00084"/>
</dbReference>